<reference evidence="3" key="1">
    <citation type="submission" date="2022-10" db="EMBL/GenBank/DDBJ databases">
        <authorList>
            <person name="Byrne P K."/>
        </authorList>
    </citation>
    <scope>NUCLEOTIDE SEQUENCE</scope>
    <source>
        <strain evidence="3">ZP964</strain>
    </source>
</reference>
<dbReference type="EMBL" id="OX365938">
    <property type="protein sequence ID" value="CAI4046827.1"/>
    <property type="molecule type" value="Genomic_DNA"/>
</dbReference>
<feature type="region of interest" description="Disordered" evidence="1">
    <location>
        <begin position="117"/>
        <end position="141"/>
    </location>
</feature>
<accession>A0ABN8WK97</accession>
<evidence type="ECO:0000256" key="1">
    <source>
        <dbReference type="SAM" id="MobiDB-lite"/>
    </source>
</evidence>
<evidence type="ECO:0000313" key="4">
    <source>
        <dbReference type="Proteomes" id="UP001162085"/>
    </source>
</evidence>
<name>A0ABN8WK97_SACUV</name>
<feature type="domain" description="PIN" evidence="2">
    <location>
        <begin position="1028"/>
        <end position="1167"/>
    </location>
</feature>
<feature type="compositionally biased region" description="Low complexity" evidence="1">
    <location>
        <begin position="623"/>
        <end position="637"/>
    </location>
</feature>
<dbReference type="Gene3D" id="3.40.50.1010">
    <property type="entry name" value="5'-nuclease"/>
    <property type="match status" value="1"/>
</dbReference>
<proteinExistence type="predicted"/>
<feature type="compositionally biased region" description="Low complexity" evidence="1">
    <location>
        <begin position="217"/>
        <end position="252"/>
    </location>
</feature>
<sequence length="1198" mass="137395">MPEISVQNPLRLSENGNARSMFLSTSQPQRPSTASSFPMSVHNAARLDLTNFQVLNSSVKRQNSNSMNEDINSSKRRISRSNFLDIEYTNNASSQSEKTTLYHSRPNPSVRYLGSPKRALQRENSVEVTPSSPLISKPASHTGKHIAYDKYTTGIPVKSPNISSSNSLLNMSKSSLAYVDAEPDGQSSNEIIENFQHKKIESDDIHNEDGDGDADPNDLSNSENNNNYNNNNNNNNINNNNNNNTNNNNINNNEDDDNNEREESNVYRPANNKKSSIALIQKLQELYKVIVKQEIELQERCSQLTNSQTTELKSLWTIYRINTELVNNYVTFITTALLPSQPPHDLVIGQEIVEIYRIERRLWVYGTITFLDVLKNFSNFMDPEVCCQFITHVFVSLSTMISDIPSKYSITWLQRLGDLSRMAIALYPSSFIDWKLSAEHWYTEAMKYIYNHGKLYYHMSTVQQNTLEAFVNLGKSVFCQETFTPSPQYMQLVIDNIYQRAFVERNNGNLRNSLLIEYLKHSEAMLLPSFLESPDLQNVVLSYFVEKFGIDANGCNIFNPEDMFIQNPDFFKYFFRHAPSFAQSHILQIVGFGEPKNPFAILFELPKYLKERKDKKERKKSSNNDSSITESSTSNSRNDNDDNDEIMSSTTSISERDSLIEFFNDIDTLRRPIVSSMLTNEAWLESLKFSNMTSLKCGMIVLRKFLHGPLGIALPHFLPWIYFIISICLKSGQLSDPISKEFWIVIVKRIFPWDTMVTFMNILIACVLDNEASNPIIGSLCNEYSDLNLAELLDVFKEKEELPEIWRCWGTLWFDTICQKNTNSISGDDDFEEVGIKDYMALDSPTDGIIFDVNDENGEKFWKRACRTIFLFRELSRSFQIGVIINNELSINRSSLQSNNALVNLSYKLEPLSTLGSSVPTLNTLEGIIDVFETRSESNIDLHAVPELSVIKGGSIFNYTGYKKLCPNYTCFDKNGEFLSASLYTSWYVPNGSNNPETDINNSCEKENKGLFLECLKSDDREIDLNTTYFVFDATSWLRHSARIFKLAQNRLLKFAICLTTFQELRFLRKSKDENVMEAATRGIITIRQLYYENKVLPLRFTGNVATHIEENLEFEEQITWRTHVDEFVIESIMKAQEKLENANQAPVSPDRFNYVILISDDDTMKKKAEEKKIKTLSTRFVFSLCTKLGEQRRLCTD</sequence>
<protein>
    <recommendedName>
        <fullName evidence="2">PIN domain-containing protein</fullName>
    </recommendedName>
</protein>
<gene>
    <name evidence="3" type="primary">SUVZ11G3060</name>
    <name evidence="3" type="ORF">SUVZ_11G3060</name>
</gene>
<evidence type="ECO:0000259" key="2">
    <source>
        <dbReference type="SMART" id="SM00670"/>
    </source>
</evidence>
<evidence type="ECO:0000313" key="3">
    <source>
        <dbReference type="EMBL" id="CAI4046827.1"/>
    </source>
</evidence>
<organism evidence="3 4">
    <name type="scientific">Saccharomyces uvarum</name>
    <name type="common">Yeast</name>
    <name type="synonym">Saccharomyces bayanus var. uvarum</name>
    <dbReference type="NCBI Taxonomy" id="230603"/>
    <lineage>
        <taxon>Eukaryota</taxon>
        <taxon>Fungi</taxon>
        <taxon>Dikarya</taxon>
        <taxon>Ascomycota</taxon>
        <taxon>Saccharomycotina</taxon>
        <taxon>Saccharomycetes</taxon>
        <taxon>Saccharomycetales</taxon>
        <taxon>Saccharomycetaceae</taxon>
        <taxon>Saccharomyces</taxon>
    </lineage>
</organism>
<dbReference type="InterPro" id="IPR051590">
    <property type="entry name" value="Replication_Regulatory_Kinase"/>
</dbReference>
<dbReference type="PANTHER" id="PTHR15375:SF22">
    <property type="entry name" value="PROTEIN DBF4 HOMOLOG A"/>
    <property type="match status" value="1"/>
</dbReference>
<dbReference type="InterPro" id="IPR011990">
    <property type="entry name" value="TPR-like_helical_dom_sf"/>
</dbReference>
<dbReference type="SMART" id="SM00670">
    <property type="entry name" value="PINc"/>
    <property type="match status" value="1"/>
</dbReference>
<dbReference type="Pfam" id="PF13638">
    <property type="entry name" value="PIN_4"/>
    <property type="match status" value="1"/>
</dbReference>
<feature type="region of interest" description="Disordered" evidence="1">
    <location>
        <begin position="614"/>
        <end position="650"/>
    </location>
</feature>
<keyword evidence="4" id="KW-1185">Reference proteome</keyword>
<dbReference type="SUPFAM" id="SSF48452">
    <property type="entry name" value="TPR-like"/>
    <property type="match status" value="1"/>
</dbReference>
<dbReference type="PANTHER" id="PTHR15375">
    <property type="entry name" value="ACTIVATOR OF S-PHASE KINASE-RELATED"/>
    <property type="match status" value="1"/>
</dbReference>
<dbReference type="InterPro" id="IPR002716">
    <property type="entry name" value="PIN_dom"/>
</dbReference>
<feature type="region of interest" description="Disordered" evidence="1">
    <location>
        <begin position="203"/>
        <end position="270"/>
    </location>
</feature>
<dbReference type="Proteomes" id="UP001162085">
    <property type="component" value="Chromosome 11"/>
</dbReference>